<protein>
    <submittedName>
        <fullName evidence="1">Uncharacterized protein</fullName>
    </submittedName>
</protein>
<reference evidence="2" key="1">
    <citation type="submission" date="2019-07" db="EMBL/GenBank/DDBJ databases">
        <authorList>
            <person name="Cubo M.T."/>
            <person name="Espuny M.D.R."/>
            <person name="Balsanelli E."/>
        </authorList>
    </citation>
    <scope>NUCLEOTIDE SEQUENCE [LARGE SCALE GENOMIC DNA]</scope>
</reference>
<evidence type="ECO:0000313" key="2">
    <source>
        <dbReference type="Proteomes" id="UP000322838"/>
    </source>
</evidence>
<accession>A0A5C2H729</accession>
<name>A0A5C2H729_9CAUD</name>
<evidence type="ECO:0000313" key="1">
    <source>
        <dbReference type="EMBL" id="QEP29831.1"/>
    </source>
</evidence>
<organism evidence="1 2">
    <name type="scientific">Sinorhizobium phage ort11</name>
    <dbReference type="NCBI Taxonomy" id="2599764"/>
    <lineage>
        <taxon>Viruses</taxon>
        <taxon>Duplodnaviria</taxon>
        <taxon>Heunggongvirae</taxon>
        <taxon>Uroviricota</taxon>
        <taxon>Caudoviricetes</taxon>
        <taxon>Schitoviridae</taxon>
        <taxon>Huelvavirus</taxon>
        <taxon>Huelvavirus ort11</taxon>
    </lineage>
</organism>
<dbReference type="EMBL" id="MN228696">
    <property type="protein sequence ID" value="QEP29831.1"/>
    <property type="molecule type" value="Genomic_DNA"/>
</dbReference>
<dbReference type="Proteomes" id="UP000322838">
    <property type="component" value="Segment"/>
</dbReference>
<proteinExistence type="predicted"/>
<sequence>MTVGELIKQLQHFPPDLIVRDENTGYQIAKLTCEKPEFEIKKVVFLHMDWQGNKEK</sequence>
<keyword evidence="2" id="KW-1185">Reference proteome</keyword>
<gene>
    <name evidence="1" type="ORF">Smphiort11_033</name>
</gene>